<dbReference type="NCBIfam" id="TIGR00436">
    <property type="entry name" value="era"/>
    <property type="match status" value="1"/>
</dbReference>
<dbReference type="InterPro" id="IPR005225">
    <property type="entry name" value="Small_GTP-bd"/>
</dbReference>
<dbReference type="InterPro" id="IPR009019">
    <property type="entry name" value="KH_sf_prok-type"/>
</dbReference>
<dbReference type="PANTHER" id="PTHR42698">
    <property type="entry name" value="GTPASE ERA"/>
    <property type="match status" value="1"/>
</dbReference>
<dbReference type="CDD" id="cd04163">
    <property type="entry name" value="Era"/>
    <property type="match status" value="1"/>
</dbReference>
<accession>A0A1W1E6B6</accession>
<proteinExistence type="inferred from homology"/>
<evidence type="ECO:0000256" key="1">
    <source>
        <dbReference type="ARBA" id="ARBA00007921"/>
    </source>
</evidence>
<dbReference type="NCBIfam" id="NF000908">
    <property type="entry name" value="PRK00089.1"/>
    <property type="match status" value="1"/>
</dbReference>
<dbReference type="CDD" id="cd22534">
    <property type="entry name" value="KH-II_Era"/>
    <property type="match status" value="1"/>
</dbReference>
<evidence type="ECO:0000256" key="4">
    <source>
        <dbReference type="ARBA" id="ARBA00023134"/>
    </source>
</evidence>
<protein>
    <submittedName>
        <fullName evidence="7">GTP-binding protein Era</fullName>
    </submittedName>
</protein>
<evidence type="ECO:0000259" key="6">
    <source>
        <dbReference type="PROSITE" id="PS51713"/>
    </source>
</evidence>
<evidence type="ECO:0000256" key="2">
    <source>
        <dbReference type="ARBA" id="ARBA00022741"/>
    </source>
</evidence>
<evidence type="ECO:0000313" key="7">
    <source>
        <dbReference type="EMBL" id="SFV89411.1"/>
    </source>
</evidence>
<organism evidence="7">
    <name type="scientific">hydrothermal vent metagenome</name>
    <dbReference type="NCBI Taxonomy" id="652676"/>
    <lineage>
        <taxon>unclassified sequences</taxon>
        <taxon>metagenomes</taxon>
        <taxon>ecological metagenomes</taxon>
    </lineage>
</organism>
<dbReference type="Pfam" id="PF07650">
    <property type="entry name" value="KH_2"/>
    <property type="match status" value="1"/>
</dbReference>
<feature type="domain" description="KH type-2" evidence="5">
    <location>
        <begin position="195"/>
        <end position="279"/>
    </location>
</feature>
<feature type="domain" description="Era-type G" evidence="6">
    <location>
        <begin position="4"/>
        <end position="172"/>
    </location>
</feature>
<dbReference type="GO" id="GO:0019843">
    <property type="term" value="F:rRNA binding"/>
    <property type="evidence" value="ECO:0007669"/>
    <property type="project" value="TreeGrafter"/>
</dbReference>
<dbReference type="GO" id="GO:0005829">
    <property type="term" value="C:cytosol"/>
    <property type="evidence" value="ECO:0007669"/>
    <property type="project" value="TreeGrafter"/>
</dbReference>
<keyword evidence="2" id="KW-0547">Nucleotide-binding</keyword>
<dbReference type="PRINTS" id="PR00326">
    <property type="entry name" value="GTP1OBG"/>
</dbReference>
<dbReference type="AlphaFoldDB" id="A0A1W1E6B6"/>
<evidence type="ECO:0000256" key="3">
    <source>
        <dbReference type="ARBA" id="ARBA00022884"/>
    </source>
</evidence>
<dbReference type="Pfam" id="PF01926">
    <property type="entry name" value="MMR_HSR1"/>
    <property type="match status" value="1"/>
</dbReference>
<reference evidence="7" key="1">
    <citation type="submission" date="2016-10" db="EMBL/GenBank/DDBJ databases">
        <authorList>
            <person name="de Groot N.N."/>
        </authorList>
    </citation>
    <scope>NUCLEOTIDE SEQUENCE</scope>
</reference>
<dbReference type="PROSITE" id="PS51713">
    <property type="entry name" value="G_ERA"/>
    <property type="match status" value="1"/>
</dbReference>
<dbReference type="GO" id="GO:0005525">
    <property type="term" value="F:GTP binding"/>
    <property type="evidence" value="ECO:0007669"/>
    <property type="project" value="UniProtKB-KW"/>
</dbReference>
<keyword evidence="3" id="KW-0694">RNA-binding</keyword>
<dbReference type="GO" id="GO:0000028">
    <property type="term" value="P:ribosomal small subunit assembly"/>
    <property type="evidence" value="ECO:0007669"/>
    <property type="project" value="TreeGrafter"/>
</dbReference>
<dbReference type="InterPro" id="IPR015946">
    <property type="entry name" value="KH_dom-like_a/b"/>
</dbReference>
<dbReference type="InterPro" id="IPR030388">
    <property type="entry name" value="G_ERA_dom"/>
</dbReference>
<dbReference type="InterPro" id="IPR027417">
    <property type="entry name" value="P-loop_NTPase"/>
</dbReference>
<dbReference type="FunFam" id="3.30.300.20:FF:000003">
    <property type="entry name" value="GTPase Era"/>
    <property type="match status" value="1"/>
</dbReference>
<dbReference type="Gene3D" id="3.40.50.300">
    <property type="entry name" value="P-loop containing nucleotide triphosphate hydrolases"/>
    <property type="match status" value="1"/>
</dbReference>
<dbReference type="EMBL" id="FPHZ01000227">
    <property type="protein sequence ID" value="SFV89411.1"/>
    <property type="molecule type" value="Genomic_DNA"/>
</dbReference>
<dbReference type="SUPFAM" id="SSF52540">
    <property type="entry name" value="P-loop containing nucleoside triphosphate hydrolases"/>
    <property type="match status" value="1"/>
</dbReference>
<dbReference type="GO" id="GO:0043024">
    <property type="term" value="F:ribosomal small subunit binding"/>
    <property type="evidence" value="ECO:0007669"/>
    <property type="project" value="TreeGrafter"/>
</dbReference>
<gene>
    <name evidence="7" type="ORF">MNB_SUP05-SYMBIONT-5-786</name>
</gene>
<sequence>MSHKAGFIAVIGRPNVGKSTLTNELIGQKLSITSHRPQTTRHRIHAIDTTDDYQMVFVDTPGMHIGNRKAINAYMNRAASSSIADVDIILWLVEAGKWTKEDARVLEHVSKAEIPVILCVNKIDKFKSNHEVLPFLETIGKKYQPTDIFPLSAFKKNDTAALRELILKYLPEQNNIFDADFITDRSEKFIVAEFIREKLMRHLEDELPYDLTVEIEQYELDGKMQRIAARILVEKDSQKNIVIGNKGDMLKLIGTEARQSIESFLDRKVFLKLWVKVSTGWSDNKRALASLGYD</sequence>
<dbReference type="InterPro" id="IPR004044">
    <property type="entry name" value="KH_dom_type_2"/>
</dbReference>
<keyword evidence="4" id="KW-0342">GTP-binding</keyword>
<dbReference type="Gene3D" id="3.30.300.20">
    <property type="match status" value="1"/>
</dbReference>
<dbReference type="InterPro" id="IPR006073">
    <property type="entry name" value="GTP-bd"/>
</dbReference>
<dbReference type="FunFam" id="3.40.50.300:FF:000094">
    <property type="entry name" value="GTPase Era"/>
    <property type="match status" value="1"/>
</dbReference>
<comment type="similarity">
    <text evidence="1">Belongs to the TRAFAC class TrmE-Era-EngA-EngB-Septin-like GTPase superfamily. Era GTPase family.</text>
</comment>
<dbReference type="NCBIfam" id="TIGR00231">
    <property type="entry name" value="small_GTP"/>
    <property type="match status" value="1"/>
</dbReference>
<dbReference type="PANTHER" id="PTHR42698:SF1">
    <property type="entry name" value="GTPASE ERA, MITOCHONDRIAL"/>
    <property type="match status" value="1"/>
</dbReference>
<dbReference type="InterPro" id="IPR005662">
    <property type="entry name" value="GTPase_Era-like"/>
</dbReference>
<dbReference type="SUPFAM" id="SSF54814">
    <property type="entry name" value="Prokaryotic type KH domain (KH-domain type II)"/>
    <property type="match status" value="1"/>
</dbReference>
<name>A0A1W1E6B6_9ZZZZ</name>
<dbReference type="HAMAP" id="MF_00367">
    <property type="entry name" value="GTPase_Era"/>
    <property type="match status" value="1"/>
</dbReference>
<evidence type="ECO:0000259" key="5">
    <source>
        <dbReference type="PROSITE" id="PS50823"/>
    </source>
</evidence>
<dbReference type="PROSITE" id="PS50823">
    <property type="entry name" value="KH_TYPE_2"/>
    <property type="match status" value="1"/>
</dbReference>